<reference evidence="1" key="1">
    <citation type="submission" date="2020-05" db="UniProtKB">
        <authorList>
            <consortium name="EnsemblMetazoa"/>
        </authorList>
    </citation>
    <scope>IDENTIFICATION</scope>
    <source>
        <strain evidence="1">BB02</strain>
    </source>
</reference>
<organism evidence="1 2">
    <name type="scientific">Biomphalaria glabrata</name>
    <name type="common">Bloodfluke planorb</name>
    <name type="synonym">Freshwater snail</name>
    <dbReference type="NCBI Taxonomy" id="6526"/>
    <lineage>
        <taxon>Eukaryota</taxon>
        <taxon>Metazoa</taxon>
        <taxon>Spiralia</taxon>
        <taxon>Lophotrochozoa</taxon>
        <taxon>Mollusca</taxon>
        <taxon>Gastropoda</taxon>
        <taxon>Heterobranchia</taxon>
        <taxon>Euthyneura</taxon>
        <taxon>Panpulmonata</taxon>
        <taxon>Hygrophila</taxon>
        <taxon>Lymnaeoidea</taxon>
        <taxon>Planorbidae</taxon>
        <taxon>Biomphalaria</taxon>
    </lineage>
</organism>
<dbReference type="GO" id="GO:0005829">
    <property type="term" value="C:cytosol"/>
    <property type="evidence" value="ECO:0007669"/>
    <property type="project" value="TreeGrafter"/>
</dbReference>
<dbReference type="VEuPathDB" id="VectorBase:BGLB035647"/>
<dbReference type="PANTHER" id="PTHR43434">
    <property type="entry name" value="PHOSPHOGLYCOLATE PHOSPHATASE"/>
    <property type="match status" value="1"/>
</dbReference>
<dbReference type="AlphaFoldDB" id="A0A2C9LVZ0"/>
<dbReference type="GO" id="GO:0006281">
    <property type="term" value="P:DNA repair"/>
    <property type="evidence" value="ECO:0007669"/>
    <property type="project" value="TreeGrafter"/>
</dbReference>
<evidence type="ECO:0008006" key="3">
    <source>
        <dbReference type="Google" id="ProtNLM"/>
    </source>
</evidence>
<dbReference type="SUPFAM" id="SSF56784">
    <property type="entry name" value="HAD-like"/>
    <property type="match status" value="1"/>
</dbReference>
<accession>A0A2C9LVZ0</accession>
<dbReference type="Pfam" id="PF13419">
    <property type="entry name" value="HAD_2"/>
    <property type="match status" value="1"/>
</dbReference>
<dbReference type="InterPro" id="IPR023198">
    <property type="entry name" value="PGP-like_dom2"/>
</dbReference>
<dbReference type="InterPro" id="IPR036412">
    <property type="entry name" value="HAD-like_sf"/>
</dbReference>
<dbReference type="GO" id="GO:0008967">
    <property type="term" value="F:phosphoglycolate phosphatase activity"/>
    <property type="evidence" value="ECO:0007669"/>
    <property type="project" value="TreeGrafter"/>
</dbReference>
<proteinExistence type="predicted"/>
<dbReference type="Gene3D" id="3.40.50.1000">
    <property type="entry name" value="HAD superfamily/HAD-like"/>
    <property type="match status" value="1"/>
</dbReference>
<dbReference type="EnsemblMetazoa" id="BGLB035647-RA">
    <property type="protein sequence ID" value="BGLB035647-PA"/>
    <property type="gene ID" value="BGLB035647"/>
</dbReference>
<dbReference type="Gene3D" id="1.10.150.240">
    <property type="entry name" value="Putative phosphatase, domain 2"/>
    <property type="match status" value="1"/>
</dbReference>
<name>A0A2C9LVZ0_BIOGL</name>
<evidence type="ECO:0000313" key="2">
    <source>
        <dbReference type="Proteomes" id="UP000076420"/>
    </source>
</evidence>
<dbReference type="PANTHER" id="PTHR43434:SF24">
    <property type="entry name" value="HYDROLASE-RELATED"/>
    <property type="match status" value="1"/>
</dbReference>
<gene>
    <name evidence="1" type="primary">106075716</name>
</gene>
<dbReference type="Proteomes" id="UP000076420">
    <property type="component" value="Unassembled WGS sequence"/>
</dbReference>
<dbReference type="InterPro" id="IPR041492">
    <property type="entry name" value="HAD_2"/>
</dbReference>
<dbReference type="InterPro" id="IPR050155">
    <property type="entry name" value="HAD-like_hydrolase_sf"/>
</dbReference>
<sequence>MNKPRYDLVVFDWDGTLLDSTAAIVRAIQAASRDVGAVEPTDERARYVIGMGLLDALKYAVPDLPETHYDDLVNAYRRHYLSGDHELTLFAGVEPLLQQLQAENRWVAVATGKSRLGLNRALGHS</sequence>
<protein>
    <recommendedName>
        <fullName evidence="3">HAD family hydrolase</fullName>
    </recommendedName>
</protein>
<dbReference type="InterPro" id="IPR023214">
    <property type="entry name" value="HAD_sf"/>
</dbReference>
<evidence type="ECO:0000313" key="1">
    <source>
        <dbReference type="EnsemblMetazoa" id="BGLB035647-PA"/>
    </source>
</evidence>